<feature type="signal peptide" evidence="1">
    <location>
        <begin position="1"/>
        <end position="27"/>
    </location>
</feature>
<gene>
    <name evidence="2" type="ORF">LMG7141_00999</name>
</gene>
<organism evidence="2 3">
    <name type="scientific">Ralstonia condita</name>
    <dbReference type="NCBI Taxonomy" id="3058600"/>
    <lineage>
        <taxon>Bacteria</taxon>
        <taxon>Pseudomonadati</taxon>
        <taxon>Pseudomonadota</taxon>
        <taxon>Betaproteobacteria</taxon>
        <taxon>Burkholderiales</taxon>
        <taxon>Burkholderiaceae</taxon>
        <taxon>Ralstonia</taxon>
    </lineage>
</organism>
<feature type="chain" id="PRO_5046175755" description="DUF1223 domain-containing protein" evidence="1">
    <location>
        <begin position="28"/>
        <end position="269"/>
    </location>
</feature>
<evidence type="ECO:0000313" key="3">
    <source>
        <dbReference type="Proteomes" id="UP001189616"/>
    </source>
</evidence>
<keyword evidence="3" id="KW-1185">Reference proteome</keyword>
<dbReference type="PANTHER" id="PTHR36057">
    <property type="match status" value="1"/>
</dbReference>
<protein>
    <recommendedName>
        <fullName evidence="4">DUF1223 domain-containing protein</fullName>
    </recommendedName>
</protein>
<keyword evidence="1" id="KW-0732">Signal</keyword>
<proteinExistence type="predicted"/>
<reference evidence="2 3" key="1">
    <citation type="submission" date="2023-07" db="EMBL/GenBank/DDBJ databases">
        <authorList>
            <person name="Peeters C."/>
        </authorList>
    </citation>
    <scope>NUCLEOTIDE SEQUENCE [LARGE SCALE GENOMIC DNA]</scope>
    <source>
        <strain evidence="2 3">LMG 7141</strain>
    </source>
</reference>
<dbReference type="PANTHER" id="PTHR36057:SF1">
    <property type="entry name" value="LIPOPROTEIN LIPID ATTACHMENT SITE-LIKE PROTEIN, PUTATIVE (DUF1223)-RELATED"/>
    <property type="match status" value="1"/>
</dbReference>
<dbReference type="SUPFAM" id="SSF52833">
    <property type="entry name" value="Thioredoxin-like"/>
    <property type="match status" value="1"/>
</dbReference>
<comment type="caution">
    <text evidence="2">The sequence shown here is derived from an EMBL/GenBank/DDBJ whole genome shotgun (WGS) entry which is preliminary data.</text>
</comment>
<dbReference type="Pfam" id="PF06764">
    <property type="entry name" value="DUF1223"/>
    <property type="match status" value="1"/>
</dbReference>
<name>A0ABM9J2P5_9RALS</name>
<evidence type="ECO:0000313" key="2">
    <source>
        <dbReference type="EMBL" id="CAJ0780306.1"/>
    </source>
</evidence>
<dbReference type="EMBL" id="CATYWO010000001">
    <property type="protein sequence ID" value="CAJ0780306.1"/>
    <property type="molecule type" value="Genomic_DNA"/>
</dbReference>
<dbReference type="Proteomes" id="UP001189616">
    <property type="component" value="Unassembled WGS sequence"/>
</dbReference>
<dbReference type="InterPro" id="IPR036249">
    <property type="entry name" value="Thioredoxin-like_sf"/>
</dbReference>
<accession>A0ABM9J2P5</accession>
<sequence length="269" mass="29100">MAMKPRCSRHAHVIGALILVASQLAHAADCSALHVRSPAHTIALVELYTSEGCNSCPPADRWLSRTPPDAQRWIPLALHVDYWDSSGWKDAFGRAAFSERQRALGEAARAPTIYTPEVFVSGRELRQWADPADFARAVNARNALPAMADISLDAILPSRPGAALQTRAHFTRRPSATGRASQAVAWIALTQNGLVSHPNGGENGGAELHHDHVVREWIGPIQLAGPTAEWQGEIPLPANAPRTEMALAAFIERPRDAEILQAVSAPLCH</sequence>
<dbReference type="InterPro" id="IPR010634">
    <property type="entry name" value="DUF1223"/>
</dbReference>
<evidence type="ECO:0000256" key="1">
    <source>
        <dbReference type="SAM" id="SignalP"/>
    </source>
</evidence>
<evidence type="ECO:0008006" key="4">
    <source>
        <dbReference type="Google" id="ProtNLM"/>
    </source>
</evidence>